<dbReference type="AlphaFoldDB" id="A0AAV7TYR6"/>
<name>A0AAV7TYR6_PLEWA</name>
<protein>
    <submittedName>
        <fullName evidence="2">Uncharacterized protein</fullName>
    </submittedName>
</protein>
<evidence type="ECO:0000256" key="1">
    <source>
        <dbReference type="SAM" id="MobiDB-lite"/>
    </source>
</evidence>
<keyword evidence="3" id="KW-1185">Reference proteome</keyword>
<evidence type="ECO:0000313" key="3">
    <source>
        <dbReference type="Proteomes" id="UP001066276"/>
    </source>
</evidence>
<feature type="region of interest" description="Disordered" evidence="1">
    <location>
        <begin position="1"/>
        <end position="20"/>
    </location>
</feature>
<comment type="caution">
    <text evidence="2">The sequence shown here is derived from an EMBL/GenBank/DDBJ whole genome shotgun (WGS) entry which is preliminary data.</text>
</comment>
<sequence length="87" mass="9850">MLGTLPESVKRSPARKHRMRVSGDASLDSIQSLSSLFMSAWLPDSYVTGNTHAVFPGRRSFYRLRQRSQHYAGTTDLGMFSAHQHRI</sequence>
<dbReference type="Proteomes" id="UP001066276">
    <property type="component" value="Chromosome 3_2"/>
</dbReference>
<dbReference type="EMBL" id="JANPWB010000006">
    <property type="protein sequence ID" value="KAJ1181316.1"/>
    <property type="molecule type" value="Genomic_DNA"/>
</dbReference>
<evidence type="ECO:0000313" key="2">
    <source>
        <dbReference type="EMBL" id="KAJ1181316.1"/>
    </source>
</evidence>
<reference evidence="2" key="1">
    <citation type="journal article" date="2022" name="bioRxiv">
        <title>Sequencing and chromosome-scale assembly of the giantPleurodeles waltlgenome.</title>
        <authorList>
            <person name="Brown T."/>
            <person name="Elewa A."/>
            <person name="Iarovenko S."/>
            <person name="Subramanian E."/>
            <person name="Araus A.J."/>
            <person name="Petzold A."/>
            <person name="Susuki M."/>
            <person name="Suzuki K.-i.T."/>
            <person name="Hayashi T."/>
            <person name="Toyoda A."/>
            <person name="Oliveira C."/>
            <person name="Osipova E."/>
            <person name="Leigh N.D."/>
            <person name="Simon A."/>
            <person name="Yun M.H."/>
        </authorList>
    </citation>
    <scope>NUCLEOTIDE SEQUENCE</scope>
    <source>
        <strain evidence="2">20211129_DDA</strain>
        <tissue evidence="2">Liver</tissue>
    </source>
</reference>
<proteinExistence type="predicted"/>
<organism evidence="2 3">
    <name type="scientific">Pleurodeles waltl</name>
    <name type="common">Iberian ribbed newt</name>
    <dbReference type="NCBI Taxonomy" id="8319"/>
    <lineage>
        <taxon>Eukaryota</taxon>
        <taxon>Metazoa</taxon>
        <taxon>Chordata</taxon>
        <taxon>Craniata</taxon>
        <taxon>Vertebrata</taxon>
        <taxon>Euteleostomi</taxon>
        <taxon>Amphibia</taxon>
        <taxon>Batrachia</taxon>
        <taxon>Caudata</taxon>
        <taxon>Salamandroidea</taxon>
        <taxon>Salamandridae</taxon>
        <taxon>Pleurodelinae</taxon>
        <taxon>Pleurodeles</taxon>
    </lineage>
</organism>
<gene>
    <name evidence="2" type="ORF">NDU88_006524</name>
</gene>
<accession>A0AAV7TYR6</accession>